<reference evidence="2 3" key="1">
    <citation type="submission" date="2017-02" db="EMBL/GenBank/DDBJ databases">
        <title>Genomic diversity within the haloalkaliphilic genus Thioalkalivibrio.</title>
        <authorList>
            <person name="Ahn A.-C."/>
            <person name="Meier-Kolthoff J."/>
            <person name="Overmars L."/>
            <person name="Richter M."/>
            <person name="Woyke T."/>
            <person name="Sorokin D.Y."/>
            <person name="Muyzer G."/>
        </authorList>
    </citation>
    <scope>NUCLEOTIDE SEQUENCE [LARGE SCALE GENOMIC DNA]</scope>
    <source>
        <strain evidence="2 3">ALJD</strain>
    </source>
</reference>
<evidence type="ECO:0000313" key="3">
    <source>
        <dbReference type="Proteomes" id="UP000189462"/>
    </source>
</evidence>
<sequence length="145" mass="15643">MTFSNSVRRTALALVAASWLAGAAAQEGPTFKEIMVGLGEDMNHLNAAIFAEDFEAIERYAAAIAHHPRPSPAERQRLMDAVGPRIELFQSIDRSVHGGAAEMADAARVGDMDGVLRYHARVMQGCVACHSAFRDQLTQPGTPQP</sequence>
<dbReference type="GO" id="GO:0009055">
    <property type="term" value="F:electron transfer activity"/>
    <property type="evidence" value="ECO:0007669"/>
    <property type="project" value="InterPro"/>
</dbReference>
<dbReference type="Pfam" id="PF01322">
    <property type="entry name" value="Cytochrom_C_2"/>
    <property type="match status" value="1"/>
</dbReference>
<dbReference type="GO" id="GO:0020037">
    <property type="term" value="F:heme binding"/>
    <property type="evidence" value="ECO:0007669"/>
    <property type="project" value="InterPro"/>
</dbReference>
<feature type="chain" id="PRO_5012979846" description="Cytochrome C" evidence="1">
    <location>
        <begin position="24"/>
        <end position="145"/>
    </location>
</feature>
<dbReference type="Gene3D" id="1.20.120.10">
    <property type="entry name" value="Cytochrome c/b562"/>
    <property type="match status" value="1"/>
</dbReference>
<dbReference type="Proteomes" id="UP000189462">
    <property type="component" value="Unassembled WGS sequence"/>
</dbReference>
<dbReference type="GO" id="GO:0005506">
    <property type="term" value="F:iron ion binding"/>
    <property type="evidence" value="ECO:0007669"/>
    <property type="project" value="InterPro"/>
</dbReference>
<proteinExistence type="predicted"/>
<gene>
    <name evidence="2" type="ORF">B1C78_09310</name>
</gene>
<protein>
    <recommendedName>
        <fullName evidence="4">Cytochrome C</fullName>
    </recommendedName>
</protein>
<dbReference type="OrthoDB" id="1430833at2"/>
<evidence type="ECO:0000256" key="1">
    <source>
        <dbReference type="SAM" id="SignalP"/>
    </source>
</evidence>
<dbReference type="PROSITE" id="PS51009">
    <property type="entry name" value="CYTCII"/>
    <property type="match status" value="1"/>
</dbReference>
<name>A0A1V3NGJ5_9GAMM</name>
<dbReference type="STRING" id="108003.B1C78_09310"/>
<dbReference type="GO" id="GO:0022900">
    <property type="term" value="P:electron transport chain"/>
    <property type="evidence" value="ECO:0007669"/>
    <property type="project" value="InterPro"/>
</dbReference>
<dbReference type="AlphaFoldDB" id="A0A1V3NGJ5"/>
<accession>A0A1V3NGJ5</accession>
<keyword evidence="3" id="KW-1185">Reference proteome</keyword>
<dbReference type="RefSeq" id="WP_077278877.1">
    <property type="nucleotide sequence ID" value="NZ_MVBK01000051.1"/>
</dbReference>
<evidence type="ECO:0008006" key="4">
    <source>
        <dbReference type="Google" id="ProtNLM"/>
    </source>
</evidence>
<feature type="signal peptide" evidence="1">
    <location>
        <begin position="1"/>
        <end position="23"/>
    </location>
</feature>
<dbReference type="SUPFAM" id="SSF47175">
    <property type="entry name" value="Cytochromes"/>
    <property type="match status" value="1"/>
</dbReference>
<dbReference type="InterPro" id="IPR010980">
    <property type="entry name" value="Cyt_c/b562"/>
</dbReference>
<keyword evidence="1" id="KW-0732">Signal</keyword>
<evidence type="ECO:0000313" key="2">
    <source>
        <dbReference type="EMBL" id="OOG24114.1"/>
    </source>
</evidence>
<dbReference type="InterPro" id="IPR002321">
    <property type="entry name" value="Cyt_c_II"/>
</dbReference>
<comment type="caution">
    <text evidence="2">The sequence shown here is derived from an EMBL/GenBank/DDBJ whole genome shotgun (WGS) entry which is preliminary data.</text>
</comment>
<dbReference type="EMBL" id="MVBK01000051">
    <property type="protein sequence ID" value="OOG24114.1"/>
    <property type="molecule type" value="Genomic_DNA"/>
</dbReference>
<organism evidence="2 3">
    <name type="scientific">Thioalkalivibrio denitrificans</name>
    <dbReference type="NCBI Taxonomy" id="108003"/>
    <lineage>
        <taxon>Bacteria</taxon>
        <taxon>Pseudomonadati</taxon>
        <taxon>Pseudomonadota</taxon>
        <taxon>Gammaproteobacteria</taxon>
        <taxon>Chromatiales</taxon>
        <taxon>Ectothiorhodospiraceae</taxon>
        <taxon>Thioalkalivibrio</taxon>
    </lineage>
</organism>